<dbReference type="PROSITE" id="PS00018">
    <property type="entry name" value="EF_HAND_1"/>
    <property type="match status" value="1"/>
</dbReference>
<dbReference type="Proteomes" id="UP001248581">
    <property type="component" value="Chromosome"/>
</dbReference>
<evidence type="ECO:0000256" key="2">
    <source>
        <dbReference type="SAM" id="MobiDB-lite"/>
    </source>
</evidence>
<dbReference type="InterPro" id="IPR013783">
    <property type="entry name" value="Ig-like_fold"/>
</dbReference>
<dbReference type="InterPro" id="IPR015919">
    <property type="entry name" value="Cadherin-like_sf"/>
</dbReference>
<feature type="domain" description="ASPIC/UnbV" evidence="3">
    <location>
        <begin position="918"/>
        <end position="984"/>
    </location>
</feature>
<dbReference type="InterPro" id="IPR028974">
    <property type="entry name" value="TSP_type-3_rpt"/>
</dbReference>
<evidence type="ECO:0000313" key="4">
    <source>
        <dbReference type="EMBL" id="WNC67374.1"/>
    </source>
</evidence>
<organism evidence="4 5">
    <name type="scientific">Thalassotalea nanhaiensis</name>
    <dbReference type="NCBI Taxonomy" id="3065648"/>
    <lineage>
        <taxon>Bacteria</taxon>
        <taxon>Pseudomonadati</taxon>
        <taxon>Pseudomonadota</taxon>
        <taxon>Gammaproteobacteria</taxon>
        <taxon>Alteromonadales</taxon>
        <taxon>Colwelliaceae</taxon>
        <taxon>Thalassotalea</taxon>
    </lineage>
</organism>
<feature type="compositionally biased region" description="Acidic residues" evidence="2">
    <location>
        <begin position="345"/>
        <end position="370"/>
    </location>
</feature>
<gene>
    <name evidence="4" type="ORF">RI845_12690</name>
</gene>
<dbReference type="InterPro" id="IPR028994">
    <property type="entry name" value="Integrin_alpha_N"/>
</dbReference>
<dbReference type="InterPro" id="IPR027039">
    <property type="entry name" value="Crtac1"/>
</dbReference>
<dbReference type="PANTHER" id="PTHR16026">
    <property type="entry name" value="CARTILAGE ACIDIC PROTEIN 1"/>
    <property type="match status" value="1"/>
</dbReference>
<name>A0ABY9TFJ8_9GAMM</name>
<accession>A0ABY9TFJ8</accession>
<dbReference type="SUPFAM" id="SSF49313">
    <property type="entry name" value="Cadherin-like"/>
    <property type="match status" value="1"/>
</dbReference>
<keyword evidence="1" id="KW-0732">Signal</keyword>
<dbReference type="PANTHER" id="PTHR16026:SF0">
    <property type="entry name" value="CARTILAGE ACIDIC PROTEIN 1"/>
    <property type="match status" value="1"/>
</dbReference>
<dbReference type="Gene3D" id="4.10.1080.10">
    <property type="entry name" value="TSP type-3 repeat"/>
    <property type="match status" value="2"/>
</dbReference>
<evidence type="ECO:0000259" key="3">
    <source>
        <dbReference type="Pfam" id="PF07593"/>
    </source>
</evidence>
<reference evidence="5" key="1">
    <citation type="submission" date="2023-09" db="EMBL/GenBank/DDBJ databases">
        <authorList>
            <person name="Li S."/>
            <person name="Li X."/>
            <person name="Zhang C."/>
            <person name="Zhao Z."/>
        </authorList>
    </citation>
    <scope>NUCLEOTIDE SEQUENCE [LARGE SCALE GENOMIC DNA]</scope>
    <source>
        <strain evidence="5">SQ345</strain>
    </source>
</reference>
<dbReference type="InterPro" id="IPR013517">
    <property type="entry name" value="FG-GAP"/>
</dbReference>
<dbReference type="SUPFAM" id="SSF69318">
    <property type="entry name" value="Integrin alpha N-terminal domain"/>
    <property type="match status" value="1"/>
</dbReference>
<evidence type="ECO:0000313" key="5">
    <source>
        <dbReference type="Proteomes" id="UP001248581"/>
    </source>
</evidence>
<evidence type="ECO:0000256" key="1">
    <source>
        <dbReference type="ARBA" id="ARBA00022729"/>
    </source>
</evidence>
<dbReference type="SUPFAM" id="SSF103647">
    <property type="entry name" value="TSP type-3 repeat"/>
    <property type="match status" value="2"/>
</dbReference>
<dbReference type="Pfam" id="PF13517">
    <property type="entry name" value="FG-GAP_3"/>
    <property type="match status" value="3"/>
</dbReference>
<sequence>MCLFNCKTLSNLVLLSCLFSCSGESNKSKNTKPEISATSLNEVYEFEDFSLKPIIIDADNDALSLSISNLPSWAKFNVNTGEVYGVPEINDAGLYENITITADDGKESANASISINVKQTVVLNGKVLSGYISGAKVYLDTNLNSKLDIDEEPSSITDERGSFTFYLRDENIDNFMLSPLRALISVGADDVTREDDNFEVLPVDLARMPYLQEIPKDEVITGQVISPLSHLAYARFLLIISNANDTELSTDDFKSIKQTVISENEATYGFNGNILFGDFLSNSELSAEQVATLTSISKTALTEIQLQQSPIDDSDADGVINRDDAFPFDSNEYQDSDFDGIGNNADDDDDGDGVVDSEDAFPLDPSENADFDLDGIGDNLDNDDDNDGFIDTLDDFPFDSSEHLDTDNDGIGNNRDRDDDGDNVFDVEDFNPVDINERYDTDSDGIANSVDLDDDNDGILDIDDLYPLDTNLTDISSISTENLTFSNTTQLANLLHYWGIEPKANTAEVYQTLLNAAGGMAAGDYDNDGDIDVFIIGGEHSLAKLYQNDGKGVFVDIAKEAGVQLLGLYSGPSFADTDNDGDLDLFVGGLNGNASYLFVNQGDSTFTKKVAFKLTDHVVSSSFSDIDNNGDLDLIVSRYGSKVSDNLQYLWRNNSNNNFINIDDEAGLNNALVVKSKPIDFSFSSSFADINNDGYADLLLASDFVKSSLLVNDQTGTFADSTHNMNISVNDLSGMGSAIADYDNDGDLDWFIGGIFALDPTTGSLSHSGNKLLQNDGSGVFKDVSYISGISDGGWSWGSCFADFNNDGHQDIFQTNGWTSYGEREQGTEDFNQDTVKLFIADGNGGFDSQNTKLGLTEKGQGRAVVCFDADNDGDIDLLLQNNDDGKNALVFYENVNGSNLGNFLKLKLTTPEKNRFAIGAKVTINVANTTQMREVNINNNFTSHNPAELHFGLADHSKVERITIEWPNGHLQIITDVDANQSLIIEQ</sequence>
<proteinExistence type="predicted"/>
<feature type="region of interest" description="Disordered" evidence="2">
    <location>
        <begin position="394"/>
        <end position="428"/>
    </location>
</feature>
<dbReference type="Pfam" id="PF07593">
    <property type="entry name" value="UnbV_ASPIC"/>
    <property type="match status" value="1"/>
</dbReference>
<dbReference type="InterPro" id="IPR018247">
    <property type="entry name" value="EF_Hand_1_Ca_BS"/>
</dbReference>
<dbReference type="RefSeq" id="WP_348386534.1">
    <property type="nucleotide sequence ID" value="NZ_CP134146.1"/>
</dbReference>
<protein>
    <submittedName>
        <fullName evidence="4">FG-GAP-like repeat-containing protein</fullName>
    </submittedName>
</protein>
<dbReference type="Gene3D" id="2.60.40.10">
    <property type="entry name" value="Immunoglobulins"/>
    <property type="match status" value="1"/>
</dbReference>
<keyword evidence="5" id="KW-1185">Reference proteome</keyword>
<dbReference type="InterPro" id="IPR011519">
    <property type="entry name" value="UnbV_ASPIC"/>
</dbReference>
<dbReference type="EMBL" id="CP134146">
    <property type="protein sequence ID" value="WNC67374.1"/>
    <property type="molecule type" value="Genomic_DNA"/>
</dbReference>
<dbReference type="Pfam" id="PF05345">
    <property type="entry name" value="He_PIG"/>
    <property type="match status" value="1"/>
</dbReference>
<feature type="compositionally biased region" description="Acidic residues" evidence="2">
    <location>
        <begin position="419"/>
        <end position="428"/>
    </location>
</feature>
<feature type="region of interest" description="Disordered" evidence="2">
    <location>
        <begin position="307"/>
        <end position="370"/>
    </location>
</feature>